<evidence type="ECO:0000256" key="1">
    <source>
        <dbReference type="SAM" id="Phobius"/>
    </source>
</evidence>
<protein>
    <submittedName>
        <fullName evidence="2">Uncharacterized protein</fullName>
    </submittedName>
</protein>
<dbReference type="RefSeq" id="WP_089460734.1">
    <property type="nucleotide sequence ID" value="NZ_CM009575.1"/>
</dbReference>
<proteinExistence type="predicted"/>
<sequence length="103" mass="11277">MQNGQPGWLDWKVNVQTLVTGVIGAAIALTVAYFTLVGRVSKLEDHVAAIETAAATQKQDVREALNEIKVSVKDTNSKVDRLNEQLFVSSAGARPDTRRWSKP</sequence>
<evidence type="ECO:0000313" key="3">
    <source>
        <dbReference type="Proteomes" id="UP000238655"/>
    </source>
</evidence>
<keyword evidence="1" id="KW-0812">Transmembrane</keyword>
<keyword evidence="1" id="KW-1133">Transmembrane helix</keyword>
<organism evidence="2 3">
    <name type="scientific">Burkholderia contaminans</name>
    <dbReference type="NCBI Taxonomy" id="488447"/>
    <lineage>
        <taxon>Bacteria</taxon>
        <taxon>Pseudomonadati</taxon>
        <taxon>Pseudomonadota</taxon>
        <taxon>Betaproteobacteria</taxon>
        <taxon>Burkholderiales</taxon>
        <taxon>Burkholderiaceae</taxon>
        <taxon>Burkholderia</taxon>
        <taxon>Burkholderia cepacia complex</taxon>
    </lineage>
</organism>
<accession>A0A2S5DR33</accession>
<feature type="transmembrane region" description="Helical" evidence="1">
    <location>
        <begin position="15"/>
        <end position="36"/>
    </location>
</feature>
<comment type="caution">
    <text evidence="2">The sequence shown here is derived from an EMBL/GenBank/DDBJ whole genome shotgun (WGS) entry which is preliminary data.</text>
</comment>
<name>A0A2S5DR33_9BURK</name>
<evidence type="ECO:0000313" key="2">
    <source>
        <dbReference type="EMBL" id="POZ81556.1"/>
    </source>
</evidence>
<gene>
    <name evidence="2" type="ORF">C3743_14575</name>
</gene>
<keyword evidence="1" id="KW-0472">Membrane</keyword>
<reference evidence="2 3" key="1">
    <citation type="submission" date="2018-01" db="EMBL/GenBank/DDBJ databases">
        <title>Successful Treatment of Persistent Burkholderia cepacia Bacteremia with Ceftazidime-Avibactam.</title>
        <authorList>
            <person name="Tamma P."/>
            <person name="Fan Y."/>
            <person name="Bergman Y."/>
            <person name="Sick-Samuels A."/>
            <person name="Hsu A."/>
            <person name="Timp W."/>
            <person name="Simner P."/>
        </authorList>
    </citation>
    <scope>NUCLEOTIDE SEQUENCE [LARGE SCALE GENOMIC DNA]</scope>
    <source>
        <strain evidence="2 3">170816</strain>
    </source>
</reference>
<dbReference type="AlphaFoldDB" id="A0A2S5DR33"/>
<dbReference type="Proteomes" id="UP000238655">
    <property type="component" value="Chromosome 1"/>
</dbReference>
<dbReference type="EMBL" id="PQVP01000002">
    <property type="protein sequence ID" value="POZ81556.1"/>
    <property type="molecule type" value="Genomic_DNA"/>
</dbReference>